<evidence type="ECO:0000313" key="2">
    <source>
        <dbReference type="Proteomes" id="UP000887565"/>
    </source>
</evidence>
<proteinExistence type="predicted"/>
<evidence type="ECO:0000313" key="3">
    <source>
        <dbReference type="WBParaSite" id="nRc.2.0.1.t17894-RA"/>
    </source>
</evidence>
<reference evidence="3" key="1">
    <citation type="submission" date="2022-11" db="UniProtKB">
        <authorList>
            <consortium name="WormBaseParasite"/>
        </authorList>
    </citation>
    <scope>IDENTIFICATION</scope>
</reference>
<dbReference type="AlphaFoldDB" id="A0A915IUM5"/>
<dbReference type="WBParaSite" id="nRc.2.0.1.t17894-RA">
    <property type="protein sequence ID" value="nRc.2.0.1.t17894-RA"/>
    <property type="gene ID" value="nRc.2.0.1.g17894"/>
</dbReference>
<accession>A0A915IUM5</accession>
<protein>
    <submittedName>
        <fullName evidence="3">Uncharacterized protein</fullName>
    </submittedName>
</protein>
<dbReference type="Proteomes" id="UP000887565">
    <property type="component" value="Unplaced"/>
</dbReference>
<keyword evidence="2" id="KW-1185">Reference proteome</keyword>
<organism evidence="2 3">
    <name type="scientific">Romanomermis culicivorax</name>
    <name type="common">Nematode worm</name>
    <dbReference type="NCBI Taxonomy" id="13658"/>
    <lineage>
        <taxon>Eukaryota</taxon>
        <taxon>Metazoa</taxon>
        <taxon>Ecdysozoa</taxon>
        <taxon>Nematoda</taxon>
        <taxon>Enoplea</taxon>
        <taxon>Dorylaimia</taxon>
        <taxon>Mermithida</taxon>
        <taxon>Mermithoidea</taxon>
        <taxon>Mermithidae</taxon>
        <taxon>Romanomermis</taxon>
    </lineage>
</organism>
<evidence type="ECO:0000256" key="1">
    <source>
        <dbReference type="SAM" id="MobiDB-lite"/>
    </source>
</evidence>
<feature type="region of interest" description="Disordered" evidence="1">
    <location>
        <begin position="91"/>
        <end position="111"/>
    </location>
</feature>
<name>A0A915IUM5_ROMCU</name>
<sequence>MECKNLRRNPEAAKIFSFEVPKAKYDEIGVLLFDVLPEAIAAAAAVCLFDGVAFALTPASFSSTSCISFSIKVIILRQIMYNIRNSYNLAKRPGPGDLRPSPAKNLATVDD</sequence>